<organism evidence="1 2">
    <name type="scientific">Candidatus Enterovibrio escicola</name>
    <dbReference type="NCBI Taxonomy" id="1927127"/>
    <lineage>
        <taxon>Bacteria</taxon>
        <taxon>Pseudomonadati</taxon>
        <taxon>Pseudomonadota</taxon>
        <taxon>Gammaproteobacteria</taxon>
        <taxon>Vibrionales</taxon>
        <taxon>Vibrionaceae</taxon>
        <taxon>Enterovibrio</taxon>
    </lineage>
</organism>
<accession>A0A2A5T6Z1</accession>
<name>A0A2A5T6Z1_9GAMM</name>
<dbReference type="EMBL" id="NBYY01000008">
    <property type="protein sequence ID" value="PCS23945.1"/>
    <property type="molecule type" value="Genomic_DNA"/>
</dbReference>
<reference evidence="2" key="1">
    <citation type="submission" date="2017-04" db="EMBL/GenBank/DDBJ databases">
        <title>Genome evolution of the luminous symbionts of deep sea anglerfish.</title>
        <authorList>
            <person name="Hendry T.A."/>
        </authorList>
    </citation>
    <scope>NUCLEOTIDE SEQUENCE [LARGE SCALE GENOMIC DNA]</scope>
    <source>
        <plasmid evidence="2">pmj1</plasmid>
    </source>
</reference>
<geneLocation type="plasmid" evidence="2">
    <name>pmj1</name>
</geneLocation>
<sequence length="123" mass="14241">MMGWFYGDKSYISGPLERELADKVVTLIMGVKKYKTKSDENLELLDATETIFDYIKYIVNLAFRNGSRVRFKVNLIAEFITLARTPMIRPKSKSEVPQIPIKLLIPSDLKMRAGFLNLKYFLD</sequence>
<gene>
    <name evidence="1" type="ORF">BTN49_0311</name>
</gene>
<protein>
    <submittedName>
        <fullName evidence="1">Mobile element protein</fullName>
    </submittedName>
</protein>
<keyword evidence="1" id="KW-0614">Plasmid</keyword>
<keyword evidence="2" id="KW-1185">Reference proteome</keyword>
<evidence type="ECO:0000313" key="1">
    <source>
        <dbReference type="EMBL" id="PCS23945.1"/>
    </source>
</evidence>
<evidence type="ECO:0000313" key="2">
    <source>
        <dbReference type="Proteomes" id="UP000219020"/>
    </source>
</evidence>
<proteinExistence type="predicted"/>
<comment type="caution">
    <text evidence="1">The sequence shown here is derived from an EMBL/GenBank/DDBJ whole genome shotgun (WGS) entry which is preliminary data.</text>
</comment>
<dbReference type="AlphaFoldDB" id="A0A2A5T6Z1"/>
<dbReference type="Proteomes" id="UP000219020">
    <property type="component" value="Plasmid pMJ1"/>
</dbReference>